<dbReference type="AlphaFoldDB" id="A0AAU2W3F0"/>
<organism evidence="2">
    <name type="scientific">Streptomyces sp. NBC_00008</name>
    <dbReference type="NCBI Taxonomy" id="2903610"/>
    <lineage>
        <taxon>Bacteria</taxon>
        <taxon>Bacillati</taxon>
        <taxon>Actinomycetota</taxon>
        <taxon>Actinomycetes</taxon>
        <taxon>Kitasatosporales</taxon>
        <taxon>Streptomycetaceae</taxon>
        <taxon>Streptomyces</taxon>
    </lineage>
</organism>
<sequence length="333" mass="34071">MSGPSLRLLLGVLVLQTAFVLSCIGAFRAPVPHRIPLAVTAPTTQIADDTFYQLALLPGEPVDPLRVADEAAALDRIRGREVDGALVLSRSGTADLLLVASGAGPLLAKELATHVIAAERHRGRTVTVRDVVPIAPGDQRLLSSFSLVVGWCAGGILCALVQAYGARRRRPAGSPASVAMGVLLTYSVLAGLLGVLVARTLLDAVPGNFWALWALGSLLVLAVGALTLALYELAGALGIGLALLLVAVLGVPGAGGVYPTELLPSFWRAVGPSLPPGAGLDAVDSIAYFHGAGAGGPWWTLVAWAGGSAAVVLLSGVLTSRPRPPAARAARRT</sequence>
<feature type="transmembrane region" description="Helical" evidence="1">
    <location>
        <begin position="210"/>
        <end position="231"/>
    </location>
</feature>
<feature type="transmembrane region" description="Helical" evidence="1">
    <location>
        <begin position="141"/>
        <end position="164"/>
    </location>
</feature>
<feature type="transmembrane region" description="Helical" evidence="1">
    <location>
        <begin position="298"/>
        <end position="318"/>
    </location>
</feature>
<evidence type="ECO:0000313" key="2">
    <source>
        <dbReference type="EMBL" id="WTW73669.1"/>
    </source>
</evidence>
<keyword evidence="1" id="KW-1133">Transmembrane helix</keyword>
<accession>A0AAU2W3F0</accession>
<keyword evidence="1" id="KW-0472">Membrane</keyword>
<dbReference type="PROSITE" id="PS51257">
    <property type="entry name" value="PROKAR_LIPOPROTEIN"/>
    <property type="match status" value="1"/>
</dbReference>
<name>A0AAU2W3F0_9ACTN</name>
<reference evidence="2" key="1">
    <citation type="submission" date="2022-10" db="EMBL/GenBank/DDBJ databases">
        <title>The complete genomes of actinobacterial strains from the NBC collection.</title>
        <authorList>
            <person name="Joergensen T.S."/>
            <person name="Alvarez Arevalo M."/>
            <person name="Sterndorff E.B."/>
            <person name="Faurdal D."/>
            <person name="Vuksanovic O."/>
            <person name="Mourched A.-S."/>
            <person name="Charusanti P."/>
            <person name="Shaw S."/>
            <person name="Blin K."/>
            <person name="Weber T."/>
        </authorList>
    </citation>
    <scope>NUCLEOTIDE SEQUENCE</scope>
    <source>
        <strain evidence="2">NBC_00008</strain>
    </source>
</reference>
<feature type="transmembrane region" description="Helical" evidence="1">
    <location>
        <begin position="238"/>
        <end position="258"/>
    </location>
</feature>
<feature type="transmembrane region" description="Helical" evidence="1">
    <location>
        <begin position="176"/>
        <end position="198"/>
    </location>
</feature>
<protein>
    <submittedName>
        <fullName evidence="2">ABC transporter permease</fullName>
    </submittedName>
</protein>
<proteinExistence type="predicted"/>
<dbReference type="EMBL" id="CP108313">
    <property type="protein sequence ID" value="WTW73669.1"/>
    <property type="molecule type" value="Genomic_DNA"/>
</dbReference>
<keyword evidence="1" id="KW-0812">Transmembrane</keyword>
<gene>
    <name evidence="2" type="ORF">OG398_38225</name>
</gene>
<evidence type="ECO:0000256" key="1">
    <source>
        <dbReference type="SAM" id="Phobius"/>
    </source>
</evidence>